<keyword evidence="3" id="KW-0067">ATP-binding</keyword>
<name>A0A914HV56_GLORO</name>
<evidence type="ECO:0000313" key="7">
    <source>
        <dbReference type="WBParaSite" id="Gr19_v10_g4078.t1"/>
    </source>
</evidence>
<dbReference type="GO" id="GO:0006298">
    <property type="term" value="P:mismatch repair"/>
    <property type="evidence" value="ECO:0007669"/>
    <property type="project" value="InterPro"/>
</dbReference>
<dbReference type="GO" id="GO:0030983">
    <property type="term" value="F:mismatched DNA binding"/>
    <property type="evidence" value="ECO:0007669"/>
    <property type="project" value="InterPro"/>
</dbReference>
<proteinExistence type="inferred from homology"/>
<reference evidence="7" key="1">
    <citation type="submission" date="2022-11" db="UniProtKB">
        <authorList>
            <consortium name="WormBaseParasite"/>
        </authorList>
    </citation>
    <scope>IDENTIFICATION</scope>
</reference>
<dbReference type="PANTHER" id="PTHR11361">
    <property type="entry name" value="DNA MISMATCH REPAIR PROTEIN MUTS FAMILY MEMBER"/>
    <property type="match status" value="1"/>
</dbReference>
<dbReference type="SUPFAM" id="SSF52540">
    <property type="entry name" value="P-loop containing nucleoside triphosphate hydrolases"/>
    <property type="match status" value="1"/>
</dbReference>
<dbReference type="AlphaFoldDB" id="A0A914HV56"/>
<keyword evidence="4" id="KW-0238">DNA-binding</keyword>
<feature type="domain" description="DNA mismatch repair proteins mutS family" evidence="5">
    <location>
        <begin position="1"/>
        <end position="80"/>
    </location>
</feature>
<evidence type="ECO:0000313" key="6">
    <source>
        <dbReference type="Proteomes" id="UP000887572"/>
    </source>
</evidence>
<dbReference type="Proteomes" id="UP000887572">
    <property type="component" value="Unplaced"/>
</dbReference>
<dbReference type="GO" id="GO:0005524">
    <property type="term" value="F:ATP binding"/>
    <property type="evidence" value="ECO:0007669"/>
    <property type="project" value="UniProtKB-KW"/>
</dbReference>
<evidence type="ECO:0000256" key="2">
    <source>
        <dbReference type="ARBA" id="ARBA00022741"/>
    </source>
</evidence>
<sequence>MLFSTHYHSLCNFVANEAGIALAHMACMVENADLDDPTMEAITFLYTLADGMCDKSYGFYTAKMAGLNAEVIRRASQAANQLSDKGGGVGE</sequence>
<evidence type="ECO:0000256" key="3">
    <source>
        <dbReference type="ARBA" id="ARBA00022840"/>
    </source>
</evidence>
<dbReference type="SMART" id="SM00534">
    <property type="entry name" value="MUTSac"/>
    <property type="match status" value="1"/>
</dbReference>
<dbReference type="InterPro" id="IPR000432">
    <property type="entry name" value="DNA_mismatch_repair_MutS_C"/>
</dbReference>
<dbReference type="PANTHER" id="PTHR11361:SF148">
    <property type="entry name" value="DNA MISMATCH REPAIR PROTEIN MSH6"/>
    <property type="match status" value="1"/>
</dbReference>
<keyword evidence="2" id="KW-0547">Nucleotide-binding</keyword>
<dbReference type="Gene3D" id="3.40.50.300">
    <property type="entry name" value="P-loop containing nucleotide triphosphate hydrolases"/>
    <property type="match status" value="1"/>
</dbReference>
<evidence type="ECO:0000259" key="5">
    <source>
        <dbReference type="SMART" id="SM00534"/>
    </source>
</evidence>
<dbReference type="GO" id="GO:0140664">
    <property type="term" value="F:ATP-dependent DNA damage sensor activity"/>
    <property type="evidence" value="ECO:0007669"/>
    <property type="project" value="InterPro"/>
</dbReference>
<dbReference type="InterPro" id="IPR027417">
    <property type="entry name" value="P-loop_NTPase"/>
</dbReference>
<accession>A0A914HV56</accession>
<dbReference type="InterPro" id="IPR045076">
    <property type="entry name" value="MutS"/>
</dbReference>
<dbReference type="WBParaSite" id="Gr19_v10_g4078.t1">
    <property type="protein sequence ID" value="Gr19_v10_g4078.t1"/>
    <property type="gene ID" value="Gr19_v10_g4078"/>
</dbReference>
<comment type="similarity">
    <text evidence="1">Belongs to the DNA mismatch repair MutS family.</text>
</comment>
<keyword evidence="6" id="KW-1185">Reference proteome</keyword>
<organism evidence="6 7">
    <name type="scientific">Globodera rostochiensis</name>
    <name type="common">Golden nematode worm</name>
    <name type="synonym">Heterodera rostochiensis</name>
    <dbReference type="NCBI Taxonomy" id="31243"/>
    <lineage>
        <taxon>Eukaryota</taxon>
        <taxon>Metazoa</taxon>
        <taxon>Ecdysozoa</taxon>
        <taxon>Nematoda</taxon>
        <taxon>Chromadorea</taxon>
        <taxon>Rhabditida</taxon>
        <taxon>Tylenchina</taxon>
        <taxon>Tylenchomorpha</taxon>
        <taxon>Tylenchoidea</taxon>
        <taxon>Heteroderidae</taxon>
        <taxon>Heteroderinae</taxon>
        <taxon>Globodera</taxon>
    </lineage>
</organism>
<dbReference type="GO" id="GO:0032301">
    <property type="term" value="C:MutSalpha complex"/>
    <property type="evidence" value="ECO:0007669"/>
    <property type="project" value="TreeGrafter"/>
</dbReference>
<dbReference type="Pfam" id="PF00488">
    <property type="entry name" value="MutS_V"/>
    <property type="match status" value="1"/>
</dbReference>
<protein>
    <submittedName>
        <fullName evidence="7">DNA mismatch repair proteins mutS family domain-containing protein</fullName>
    </submittedName>
</protein>
<evidence type="ECO:0000256" key="4">
    <source>
        <dbReference type="ARBA" id="ARBA00023125"/>
    </source>
</evidence>
<evidence type="ECO:0000256" key="1">
    <source>
        <dbReference type="ARBA" id="ARBA00006271"/>
    </source>
</evidence>